<protein>
    <submittedName>
        <fullName evidence="1">Uncharacterized protein</fullName>
    </submittedName>
</protein>
<evidence type="ECO:0000313" key="1">
    <source>
        <dbReference type="EMBL" id="KAJ8646058.1"/>
    </source>
</evidence>
<dbReference type="Proteomes" id="UP001234297">
    <property type="component" value="Chromosome 2"/>
</dbReference>
<keyword evidence="2" id="KW-1185">Reference proteome</keyword>
<sequence length="2070" mass="231709">MDNRNVVVCDNGTGYVKCGFAGENFPTSVFPCVVGRPMLRYEESLTEQELKDTVVGEACAGLRNQLDISYPVNNGIVQNWDDMGYVWDHAFYNELKIDPTECKILLTDPPLNPSKNREKMIETMFEKYNFTGVFIQIQAVLTLYAQGLLTGLVIDSGDGVTHVVPVVDGYSFPHLTKRMNVAGRHITSYLVDLLLRRGYEMNRTSDFETVREIKEKLCYISYDYKREYQLGLETTILVKNYTLPDGRVIKVGTERFQAPEALFTPELIDVEGDGMADMVFRCIQEMDIDNRMMLYQHIVLSGGSTMYPGLPSRLEKEILDRYLEVVLKGNKDGLKKLRLRIEDPPRRKHMVYLGGAVLAGIMKISALLLIRFSCDFLSPAFRSRSDSETAMAERKVDLPEDLLASRLPDEPWAAKDDICGGNYDEKVIMGFLDDSKDQVISENSIPLSPQWLYSKHTESKANLVATSGEMRTQNSLPHGNSFDPAQKEVRRLDGFHDKKEWRRNAPEPENSRRWREEERETGLLGRKDRRKEGDEYRKSDRRTDNASVREASETRALPSSDRWHDVNSRSSGHDSRRDSKWSSRWGPEDRDKDSRAEKKPDADKEDSHNEKQAFVVGNRIASERESDSRDKWRPRHRQEVHSGGSAVYRAAPGFVLERGRLEGSNTGFAPGRGRSNSIGSAYSRPFSVGPIGSAPPDKNELILGKSGISSPTFCYPRGKLLDIYRKHKHIPYFDSVPDGFEEVPPITQLGCIEPLAFVAPDAQEEAALEDIWKGKVTSSGEFYDATGDKMRGDYEKTGVGNLSSTTSRDGILYTSNTEENGEVLANAANDGTGCYSGEHENKVSVPNDGADSCFPAPTVASKSKDITSITGQNTSHFISEQGEVSMVNCDGQAGNSASFKHPKFENVDSSASFDIHKKLPDDSSSLLDTSSLHEICSSNEQDVKGNGPTKPLGATRPEELNLFYRDPQGEIQGPFLGVDIISWFEQGFFSADLPVCLSDASEGAPFQELGDVMPHLKLKEQSLSANNTNKKLELPDSIEGNSEASSLTSDFIAGSAAIDEQQLALPEFKGLSGHDVPTRSSKHEDLMEHQYDGRLLPLTDSETSASILNFGRQNLQEFVEQDGEEVFLSGRPGRSTGDPLGKLAENLHDPLRNQTNHLYLGNEAGETAMPIPDILKGSNLHPFGLSWSELEGPHLKHSQSNISSGTGVQTHLVNTILGRDADLSSHRQKSFNVLPDYPIVAETWSDDHRRHTITSSNLLQDAMDTRMSHLEQKSNHFDLADQLLSQQLQKRQLQQQNLLATHPSMHLNESFVEQNPISAVPHSLNAVHRQLSSQPVPELERLLKLQLQQERHFQLQQQQHLQQQQLHQMQVQQQQQSQAQQLLREQFLRQQMHDPNFAQPLRRSNIVDHILLREQILHDLQQQFHSSRHYDPFLKQFHQLKFDQSIHPDHHNNLLELLSHEKHGRMPPMEQQLLLDLQREQMQKRQFALSRQQPGMEDDRHIGGAWPVDDSGQFLRVAANPHQTHSAGLSPLDFYQQQHRPPYEQHSNLDQNLVLHEQLQRGLYEQSTSPFERSIPLPPAVPGMNMELASHVQRLNIPEQRAQLHGASQIGSVPSGTQSHHLQIPNNFHASHLDAIESSWFEGNGQLPNDWRESQIRLLHFEAEQNKRDSEANPTFEDRSLWGSTVENDDKSKPLMDLLQKFSSSNQPLELGEGAHTASQERREPSWAVSDSSDHPYNLLRGQPGLGDPFTGGSHGQSLGHSVAERLVNMSMKEEGSSLERCERLPLRSHSGALIEAEQDFPIMSEMAQAINPDFNMIGKPSVDGMDYSEVKEGKIWLSRSKVVDQPVTRGQENVVAEQAGADFMDPRDLPVNTPARHFSLVSAEGSMSLYDCDVGADNTYGEDISKDRVLTVPSKGNDDSLPKRSSASRSFLSQEALPELASAPIYKGKTQIKMPAPDGMRPDPAGNEAAQVSESAASSKKEMRFRRTSSYGDSEVSETSFIDMLKSSTKKPALEIDAATGALELSDAAQGSKSSKKKGKKGRQIDPALLGFKVSSNRIMMGEIQRLED</sequence>
<reference evidence="1 2" key="1">
    <citation type="journal article" date="2022" name="Hortic Res">
        <title>A haplotype resolved chromosomal level avocado genome allows analysis of novel avocado genes.</title>
        <authorList>
            <person name="Nath O."/>
            <person name="Fletcher S.J."/>
            <person name="Hayward A."/>
            <person name="Shaw L.M."/>
            <person name="Masouleh A.K."/>
            <person name="Furtado A."/>
            <person name="Henry R.J."/>
            <person name="Mitter N."/>
        </authorList>
    </citation>
    <scope>NUCLEOTIDE SEQUENCE [LARGE SCALE GENOMIC DNA]</scope>
    <source>
        <strain evidence="2">cv. Hass</strain>
    </source>
</reference>
<proteinExistence type="predicted"/>
<evidence type="ECO:0000313" key="2">
    <source>
        <dbReference type="Proteomes" id="UP001234297"/>
    </source>
</evidence>
<organism evidence="1 2">
    <name type="scientific">Persea americana</name>
    <name type="common">Avocado</name>
    <dbReference type="NCBI Taxonomy" id="3435"/>
    <lineage>
        <taxon>Eukaryota</taxon>
        <taxon>Viridiplantae</taxon>
        <taxon>Streptophyta</taxon>
        <taxon>Embryophyta</taxon>
        <taxon>Tracheophyta</taxon>
        <taxon>Spermatophyta</taxon>
        <taxon>Magnoliopsida</taxon>
        <taxon>Magnoliidae</taxon>
        <taxon>Laurales</taxon>
        <taxon>Lauraceae</taxon>
        <taxon>Persea</taxon>
    </lineage>
</organism>
<name>A0ACC2MKB4_PERAE</name>
<accession>A0ACC2MKB4</accession>
<dbReference type="EMBL" id="CM056810">
    <property type="protein sequence ID" value="KAJ8646058.1"/>
    <property type="molecule type" value="Genomic_DNA"/>
</dbReference>
<comment type="caution">
    <text evidence="1">The sequence shown here is derived from an EMBL/GenBank/DDBJ whole genome shotgun (WGS) entry which is preliminary data.</text>
</comment>
<gene>
    <name evidence="1" type="ORF">MRB53_007806</name>
</gene>